<dbReference type="PANTHER" id="PTHR13068:SF151">
    <property type="entry name" value="TRANSCRIPTION TERMINATION FACTOR MTERF9, CHLOROPLASTIC"/>
    <property type="match status" value="1"/>
</dbReference>
<keyword evidence="2" id="KW-0804">Transcription</keyword>
<keyword evidence="2" id="KW-0806">Transcription termination</keyword>
<sequence length="596" mass="68308">MSSNLFLFPNLRNSTVSINIAKHYHRLLFLPPIHCNLPPCQKPFPSHNFSPPNHKNRIFHPRPLPPFFVAVGDTSSSSNEEEEEEAEAREAVSELLQDYGVSKEESIKIASNSPKYLAMVIDGVRDLDELSLWNSWSGEKGGVESSPSFKKKVYRMAKQKGDKGLLPFFESLGLRLSSALRVARYLSSQTLPDLIHKVKYVKEIFFSDSNEGRIGKNARRMMMHLSIPVDEDVQQTLSFFEKMQARRGGLDSLGSNDASFCCLIESFPRLLLLPVECSMKPLVGFLEDIGVPKGGMRKILLLFPPIIFYDVEKDIKSRMKTFQKFGAGDKDFGRMLVKYPWILSTSIQDNCEEIHSFFDMEKVPEVSVHQSVKSWPHLLGCSIGKLRLMVNQFGELGVRDKRLGQVIAKSPQLLQQKPQEFLQVVYFLEDLGLDEETISRMLGRCPEIFGTSVEKTLKKKIEFLRGIGVSEEHLPRVIRKYPELFVCDINKTLLPRMLFLMKIGLSKRDVALMVHCFSPLLGYSIEEVLRPKLEFLVNTMEKPLMDVVDYPRYFSYSLENKIKPRYWELKCRNFECSLKDMLGKNDEEFDADFKGV</sequence>
<dbReference type="Gene3D" id="1.25.70.10">
    <property type="entry name" value="Transcription termination factor 3, mitochondrial"/>
    <property type="match status" value="2"/>
</dbReference>
<evidence type="ECO:0000313" key="4">
    <source>
        <dbReference type="EMBL" id="CAK9166270.1"/>
    </source>
</evidence>
<evidence type="ECO:0000256" key="2">
    <source>
        <dbReference type="ARBA" id="ARBA00022472"/>
    </source>
</evidence>
<dbReference type="GO" id="GO:0006353">
    <property type="term" value="P:DNA-templated transcription termination"/>
    <property type="evidence" value="ECO:0007669"/>
    <property type="project" value="UniProtKB-KW"/>
</dbReference>
<keyword evidence="3" id="KW-0809">Transit peptide</keyword>
<comment type="caution">
    <text evidence="4">The sequence shown here is derived from an EMBL/GenBank/DDBJ whole genome shotgun (WGS) entry which is preliminary data.</text>
</comment>
<dbReference type="PANTHER" id="PTHR13068">
    <property type="entry name" value="CGI-12 PROTEIN-RELATED"/>
    <property type="match status" value="1"/>
</dbReference>
<dbReference type="FunFam" id="1.25.70.10:FF:000015">
    <property type="entry name" value="Mitochondrial transcription termination factor family protein"/>
    <property type="match status" value="1"/>
</dbReference>
<name>A0ABC8TFF5_9AQUA</name>
<dbReference type="InterPro" id="IPR003690">
    <property type="entry name" value="MTERF"/>
</dbReference>
<gene>
    <name evidence="4" type="ORF">ILEXP_LOCUS35480</name>
</gene>
<keyword evidence="2" id="KW-0805">Transcription regulation</keyword>
<proteinExistence type="inferred from homology"/>
<organism evidence="4 5">
    <name type="scientific">Ilex paraguariensis</name>
    <name type="common">yerba mate</name>
    <dbReference type="NCBI Taxonomy" id="185542"/>
    <lineage>
        <taxon>Eukaryota</taxon>
        <taxon>Viridiplantae</taxon>
        <taxon>Streptophyta</taxon>
        <taxon>Embryophyta</taxon>
        <taxon>Tracheophyta</taxon>
        <taxon>Spermatophyta</taxon>
        <taxon>Magnoliopsida</taxon>
        <taxon>eudicotyledons</taxon>
        <taxon>Gunneridae</taxon>
        <taxon>Pentapetalae</taxon>
        <taxon>asterids</taxon>
        <taxon>campanulids</taxon>
        <taxon>Aquifoliales</taxon>
        <taxon>Aquifoliaceae</taxon>
        <taxon>Ilex</taxon>
    </lineage>
</organism>
<protein>
    <submittedName>
        <fullName evidence="4">Uncharacterized protein</fullName>
    </submittedName>
</protein>
<reference evidence="4 5" key="1">
    <citation type="submission" date="2024-02" db="EMBL/GenBank/DDBJ databases">
        <authorList>
            <person name="Vignale AGUSTIN F."/>
            <person name="Sosa J E."/>
            <person name="Modenutti C."/>
        </authorList>
    </citation>
    <scope>NUCLEOTIDE SEQUENCE [LARGE SCALE GENOMIC DNA]</scope>
</reference>
<dbReference type="EMBL" id="CAUOFW020004569">
    <property type="protein sequence ID" value="CAK9166270.1"/>
    <property type="molecule type" value="Genomic_DNA"/>
</dbReference>
<dbReference type="InterPro" id="IPR038538">
    <property type="entry name" value="MTERF_sf"/>
</dbReference>
<accession>A0ABC8TFF5</accession>
<keyword evidence="5" id="KW-1185">Reference proteome</keyword>
<dbReference type="Pfam" id="PF02536">
    <property type="entry name" value="mTERF"/>
    <property type="match status" value="1"/>
</dbReference>
<dbReference type="AlphaFoldDB" id="A0ABC8TFF5"/>
<evidence type="ECO:0000313" key="5">
    <source>
        <dbReference type="Proteomes" id="UP001642360"/>
    </source>
</evidence>
<dbReference type="SMART" id="SM00733">
    <property type="entry name" value="Mterf"/>
    <property type="match status" value="9"/>
</dbReference>
<comment type="similarity">
    <text evidence="1">Belongs to the mTERF family.</text>
</comment>
<dbReference type="Proteomes" id="UP001642360">
    <property type="component" value="Unassembled WGS sequence"/>
</dbReference>
<evidence type="ECO:0000256" key="3">
    <source>
        <dbReference type="ARBA" id="ARBA00022946"/>
    </source>
</evidence>
<evidence type="ECO:0000256" key="1">
    <source>
        <dbReference type="ARBA" id="ARBA00007692"/>
    </source>
</evidence>